<dbReference type="EMBL" id="LAZR01009565">
    <property type="protein sequence ID" value="KKM71841.1"/>
    <property type="molecule type" value="Genomic_DNA"/>
</dbReference>
<comment type="caution">
    <text evidence="2">The sequence shown here is derived from an EMBL/GenBank/DDBJ whole genome shotgun (WGS) entry which is preliminary data.</text>
</comment>
<sequence length="51" mass="5724">MNRIMASGWITIVPSIMSIAIWLWVLDIIGVDAWAAGRMAHFINLVAERVN</sequence>
<protein>
    <submittedName>
        <fullName evidence="2">Uncharacterized protein</fullName>
    </submittedName>
</protein>
<gene>
    <name evidence="2" type="ORF">LCGC14_1426490</name>
</gene>
<name>A0A0F9KB02_9ZZZZ</name>
<reference evidence="2" key="1">
    <citation type="journal article" date="2015" name="Nature">
        <title>Complex archaea that bridge the gap between prokaryotes and eukaryotes.</title>
        <authorList>
            <person name="Spang A."/>
            <person name="Saw J.H."/>
            <person name="Jorgensen S.L."/>
            <person name="Zaremba-Niedzwiedzka K."/>
            <person name="Martijn J."/>
            <person name="Lind A.E."/>
            <person name="van Eijk R."/>
            <person name="Schleper C."/>
            <person name="Guy L."/>
            <person name="Ettema T.J."/>
        </authorList>
    </citation>
    <scope>NUCLEOTIDE SEQUENCE</scope>
</reference>
<keyword evidence="1" id="KW-1133">Transmembrane helix</keyword>
<evidence type="ECO:0000256" key="1">
    <source>
        <dbReference type="SAM" id="Phobius"/>
    </source>
</evidence>
<dbReference type="AlphaFoldDB" id="A0A0F9KB02"/>
<organism evidence="2">
    <name type="scientific">marine sediment metagenome</name>
    <dbReference type="NCBI Taxonomy" id="412755"/>
    <lineage>
        <taxon>unclassified sequences</taxon>
        <taxon>metagenomes</taxon>
        <taxon>ecological metagenomes</taxon>
    </lineage>
</organism>
<proteinExistence type="predicted"/>
<accession>A0A0F9KB02</accession>
<keyword evidence="1" id="KW-0472">Membrane</keyword>
<evidence type="ECO:0000313" key="2">
    <source>
        <dbReference type="EMBL" id="KKM71841.1"/>
    </source>
</evidence>
<feature type="transmembrane region" description="Helical" evidence="1">
    <location>
        <begin position="6"/>
        <end position="29"/>
    </location>
</feature>
<keyword evidence="1" id="KW-0812">Transmembrane</keyword>